<feature type="signal peptide" evidence="1">
    <location>
        <begin position="1"/>
        <end position="31"/>
    </location>
</feature>
<sequence precursor="true">MTIQLFLRALQNGRLLIALLLTAAAADPAWAQVTRFSFEATVELLQDSNHVFGDLLNVGSILTGSFVVDLTVPDSAPDNTTSGSYLMPAALNDFALVSGEFSAFSTGDFQFAGVSDGESFPDFFTVGFTIDTVPSAIGSPGIDFMEVAFDFEDQSASALSSDSLVEAVAANPAAWSEISFDMFGEDEAGTGNPFVLRATVTTISATPLSLADFTHDGVVDAGDLAAWKAGFAGDAEASHAQGDADNDSHVDGADFLIWQRNVGVTAGVSVVPEPVGLLLGAAALSGCAFVPKRR</sequence>
<reference evidence="2 3" key="1">
    <citation type="submission" date="2019-02" db="EMBL/GenBank/DDBJ databases">
        <title>Deep-cultivation of Planctomycetes and their phenomic and genomic characterization uncovers novel biology.</title>
        <authorList>
            <person name="Wiegand S."/>
            <person name="Jogler M."/>
            <person name="Boedeker C."/>
            <person name="Pinto D."/>
            <person name="Vollmers J."/>
            <person name="Rivas-Marin E."/>
            <person name="Kohn T."/>
            <person name="Peeters S.H."/>
            <person name="Heuer A."/>
            <person name="Rast P."/>
            <person name="Oberbeckmann S."/>
            <person name="Bunk B."/>
            <person name="Jeske O."/>
            <person name="Meyerdierks A."/>
            <person name="Storesund J.E."/>
            <person name="Kallscheuer N."/>
            <person name="Luecker S."/>
            <person name="Lage O.M."/>
            <person name="Pohl T."/>
            <person name="Merkel B.J."/>
            <person name="Hornburger P."/>
            <person name="Mueller R.-W."/>
            <person name="Bruemmer F."/>
            <person name="Labrenz M."/>
            <person name="Spormann A.M."/>
            <person name="Op den Camp H."/>
            <person name="Overmann J."/>
            <person name="Amann R."/>
            <person name="Jetten M.S.M."/>
            <person name="Mascher T."/>
            <person name="Medema M.H."/>
            <person name="Devos D.P."/>
            <person name="Kaster A.-K."/>
            <person name="Ovreas L."/>
            <person name="Rohde M."/>
            <person name="Galperin M.Y."/>
            <person name="Jogler C."/>
        </authorList>
    </citation>
    <scope>NUCLEOTIDE SEQUENCE [LARGE SCALE GENOMIC DNA]</scope>
    <source>
        <strain evidence="2 3">I41</strain>
    </source>
</reference>
<keyword evidence="3" id="KW-1185">Reference proteome</keyword>
<dbReference type="KEGG" id="llh:I41_27760"/>
<proteinExistence type="predicted"/>
<name>A0A517TYY4_9BACT</name>
<dbReference type="RefSeq" id="WP_210420940.1">
    <property type="nucleotide sequence ID" value="NZ_CP036339.1"/>
</dbReference>
<evidence type="ECO:0000256" key="1">
    <source>
        <dbReference type="SAM" id="SignalP"/>
    </source>
</evidence>
<dbReference type="InterPro" id="IPR036439">
    <property type="entry name" value="Dockerin_dom_sf"/>
</dbReference>
<evidence type="ECO:0000313" key="3">
    <source>
        <dbReference type="Proteomes" id="UP000317909"/>
    </source>
</evidence>
<keyword evidence="1" id="KW-0732">Signal</keyword>
<protein>
    <recommendedName>
        <fullName evidence="4">PEP-CTERM protein-sorting domain-containing protein</fullName>
    </recommendedName>
</protein>
<dbReference type="EMBL" id="CP036339">
    <property type="protein sequence ID" value="QDT73587.1"/>
    <property type="molecule type" value="Genomic_DNA"/>
</dbReference>
<feature type="chain" id="PRO_5021717388" description="PEP-CTERM protein-sorting domain-containing protein" evidence="1">
    <location>
        <begin position="32"/>
        <end position="294"/>
    </location>
</feature>
<dbReference type="GO" id="GO:0000272">
    <property type="term" value="P:polysaccharide catabolic process"/>
    <property type="evidence" value="ECO:0007669"/>
    <property type="project" value="InterPro"/>
</dbReference>
<gene>
    <name evidence="2" type="ORF">I41_27760</name>
</gene>
<dbReference type="Gene3D" id="1.10.1330.10">
    <property type="entry name" value="Dockerin domain"/>
    <property type="match status" value="1"/>
</dbReference>
<evidence type="ECO:0000313" key="2">
    <source>
        <dbReference type="EMBL" id="QDT73587.1"/>
    </source>
</evidence>
<dbReference type="AlphaFoldDB" id="A0A517TYY4"/>
<organism evidence="2 3">
    <name type="scientific">Lacipirellula limnantheis</name>
    <dbReference type="NCBI Taxonomy" id="2528024"/>
    <lineage>
        <taxon>Bacteria</taxon>
        <taxon>Pseudomonadati</taxon>
        <taxon>Planctomycetota</taxon>
        <taxon>Planctomycetia</taxon>
        <taxon>Pirellulales</taxon>
        <taxon>Lacipirellulaceae</taxon>
        <taxon>Lacipirellula</taxon>
    </lineage>
</organism>
<evidence type="ECO:0008006" key="4">
    <source>
        <dbReference type="Google" id="ProtNLM"/>
    </source>
</evidence>
<dbReference type="Proteomes" id="UP000317909">
    <property type="component" value="Chromosome"/>
</dbReference>
<accession>A0A517TYY4</accession>